<feature type="region of interest" description="Disordered" evidence="1">
    <location>
        <begin position="311"/>
        <end position="337"/>
    </location>
</feature>
<dbReference type="InterPro" id="IPR006616">
    <property type="entry name" value="DM9_repeat"/>
</dbReference>
<keyword evidence="4" id="KW-1185">Reference proteome</keyword>
<feature type="compositionally biased region" description="Acidic residues" evidence="1">
    <location>
        <begin position="313"/>
        <end position="337"/>
    </location>
</feature>
<dbReference type="SMART" id="SM00696">
    <property type="entry name" value="DM9"/>
    <property type="match status" value="2"/>
</dbReference>
<sequence>MGDLIEMTTWPSHRNVFYRMSASGLTFEVKTSTSAAIGLAKKPGNECDVWVVIGHDQRTWIKKEEGGGKAVRTPNILSNGEYRRFWLSWRSGSIQLGRSHERTPIISHAYNMDLCYVTFSSGGVAHAERNPVHWRFELPPVLEKTRMKSVTNGELMWVHADNHLPDGALIGGYEKETLYIIRAHHRGSLTPGKFIPSQGTGYISWGGESHDKNEFEVLCGFDCTWVPSFDDRIPVGAVEGGYSEDMGREKLYVGRALHCGHLIPGKVQPSHRVCYIPYEGREIPHKKFEILVSPDTNTRCANRLFIDHIDVESPPESENGDDDREDVYPDEEFDEED</sequence>
<comment type="caution">
    <text evidence="3">The sequence shown here is derived from an EMBL/GenBank/DDBJ whole genome shotgun (WGS) entry which is preliminary data.</text>
</comment>
<dbReference type="Proteomes" id="UP001549920">
    <property type="component" value="Unassembled WGS sequence"/>
</dbReference>
<dbReference type="Pfam" id="PF12248">
    <property type="entry name" value="Methyltransf_FA"/>
    <property type="match status" value="1"/>
</dbReference>
<organism evidence="3 4">
    <name type="scientific">Loxostege sticticalis</name>
    <name type="common">Beet webworm moth</name>
    <dbReference type="NCBI Taxonomy" id="481309"/>
    <lineage>
        <taxon>Eukaryota</taxon>
        <taxon>Metazoa</taxon>
        <taxon>Ecdysozoa</taxon>
        <taxon>Arthropoda</taxon>
        <taxon>Hexapoda</taxon>
        <taxon>Insecta</taxon>
        <taxon>Pterygota</taxon>
        <taxon>Neoptera</taxon>
        <taxon>Endopterygota</taxon>
        <taxon>Lepidoptera</taxon>
        <taxon>Glossata</taxon>
        <taxon>Ditrysia</taxon>
        <taxon>Pyraloidea</taxon>
        <taxon>Crambidae</taxon>
        <taxon>Pyraustinae</taxon>
        <taxon>Loxostege</taxon>
    </lineage>
</organism>
<dbReference type="PANTHER" id="PTHR31649">
    <property type="entry name" value="AGAP009604-PA"/>
    <property type="match status" value="1"/>
</dbReference>
<dbReference type="PANTHER" id="PTHR31649:SF1">
    <property type="entry name" value="FARNESOIC ACID O-METHYL TRANSFERASE DOMAIN-CONTAINING PROTEIN"/>
    <property type="match status" value="1"/>
</dbReference>
<name>A0ABR3IL26_LOXSC</name>
<evidence type="ECO:0000259" key="2">
    <source>
        <dbReference type="Pfam" id="PF12248"/>
    </source>
</evidence>
<reference evidence="3 4" key="1">
    <citation type="submission" date="2024-06" db="EMBL/GenBank/DDBJ databases">
        <title>A chromosome-level genome assembly of beet webworm, Loxostege sticticalis.</title>
        <authorList>
            <person name="Zhang Y."/>
        </authorList>
    </citation>
    <scope>NUCLEOTIDE SEQUENCE [LARGE SCALE GENOMIC DNA]</scope>
    <source>
        <strain evidence="3">AQ026</strain>
        <tissue evidence="3">Whole body</tissue>
    </source>
</reference>
<gene>
    <name evidence="3" type="ORF">ABMA27_006961</name>
</gene>
<protein>
    <recommendedName>
        <fullName evidence="2">Farnesoic acid O-methyl transferase domain-containing protein</fullName>
    </recommendedName>
</protein>
<proteinExistence type="predicted"/>
<dbReference type="InterPro" id="IPR022041">
    <property type="entry name" value="Methyltransf_FA"/>
</dbReference>
<accession>A0ABR3IL26</accession>
<evidence type="ECO:0000313" key="4">
    <source>
        <dbReference type="Proteomes" id="UP001549920"/>
    </source>
</evidence>
<evidence type="ECO:0000313" key="3">
    <source>
        <dbReference type="EMBL" id="KAL0901788.1"/>
    </source>
</evidence>
<feature type="domain" description="Farnesoic acid O-methyl transferase" evidence="2">
    <location>
        <begin position="23"/>
        <end position="123"/>
    </location>
</feature>
<dbReference type="EMBL" id="JBEUOH010000002">
    <property type="protein sequence ID" value="KAL0901788.1"/>
    <property type="molecule type" value="Genomic_DNA"/>
</dbReference>
<evidence type="ECO:0000256" key="1">
    <source>
        <dbReference type="SAM" id="MobiDB-lite"/>
    </source>
</evidence>
<dbReference type="Pfam" id="PF11901">
    <property type="entry name" value="DM9"/>
    <property type="match status" value="1"/>
</dbReference>